<name>A0A517T0K9_9BACT</name>
<evidence type="ECO:0000259" key="1">
    <source>
        <dbReference type="Pfam" id="PF07700"/>
    </source>
</evidence>
<evidence type="ECO:0000313" key="2">
    <source>
        <dbReference type="EMBL" id="QDT61928.1"/>
    </source>
</evidence>
<dbReference type="InterPro" id="IPR024096">
    <property type="entry name" value="NO_sig/Golgi_transp_ligand-bd"/>
</dbReference>
<dbReference type="OrthoDB" id="7266652at2"/>
<dbReference type="RefSeq" id="WP_145276323.1">
    <property type="nucleotide sequence ID" value="NZ_CP036272.1"/>
</dbReference>
<gene>
    <name evidence="2" type="ORF">SV7mr_44690</name>
</gene>
<dbReference type="AlphaFoldDB" id="A0A517T0K9"/>
<accession>A0A517T0K9</accession>
<evidence type="ECO:0000313" key="3">
    <source>
        <dbReference type="Proteomes" id="UP000315003"/>
    </source>
</evidence>
<dbReference type="InterPro" id="IPR038158">
    <property type="entry name" value="H-NOX_domain_sf"/>
</dbReference>
<reference evidence="2 3" key="1">
    <citation type="submission" date="2019-02" db="EMBL/GenBank/DDBJ databases">
        <title>Deep-cultivation of Planctomycetes and their phenomic and genomic characterization uncovers novel biology.</title>
        <authorList>
            <person name="Wiegand S."/>
            <person name="Jogler M."/>
            <person name="Boedeker C."/>
            <person name="Pinto D."/>
            <person name="Vollmers J."/>
            <person name="Rivas-Marin E."/>
            <person name="Kohn T."/>
            <person name="Peeters S.H."/>
            <person name="Heuer A."/>
            <person name="Rast P."/>
            <person name="Oberbeckmann S."/>
            <person name="Bunk B."/>
            <person name="Jeske O."/>
            <person name="Meyerdierks A."/>
            <person name="Storesund J.E."/>
            <person name="Kallscheuer N."/>
            <person name="Luecker S."/>
            <person name="Lage O.M."/>
            <person name="Pohl T."/>
            <person name="Merkel B.J."/>
            <person name="Hornburger P."/>
            <person name="Mueller R.-W."/>
            <person name="Bruemmer F."/>
            <person name="Labrenz M."/>
            <person name="Spormann A.M."/>
            <person name="Op den Camp H."/>
            <person name="Overmann J."/>
            <person name="Amann R."/>
            <person name="Jetten M.S.M."/>
            <person name="Mascher T."/>
            <person name="Medema M.H."/>
            <person name="Devos D.P."/>
            <person name="Kaster A.-K."/>
            <person name="Ovreas L."/>
            <person name="Rohde M."/>
            <person name="Galperin M.Y."/>
            <person name="Jogler C."/>
        </authorList>
    </citation>
    <scope>NUCLEOTIDE SEQUENCE [LARGE SCALE GENOMIC DNA]</scope>
    <source>
        <strain evidence="2 3">SV_7m_r</strain>
    </source>
</reference>
<keyword evidence="3" id="KW-1185">Reference proteome</keyword>
<protein>
    <submittedName>
        <fullName evidence="2">Heme NO binding protein</fullName>
    </submittedName>
</protein>
<dbReference type="EMBL" id="CP036272">
    <property type="protein sequence ID" value="QDT61928.1"/>
    <property type="molecule type" value="Genomic_DNA"/>
</dbReference>
<dbReference type="Proteomes" id="UP000315003">
    <property type="component" value="Chromosome"/>
</dbReference>
<organism evidence="2 3">
    <name type="scientific">Stieleria bergensis</name>
    <dbReference type="NCBI Taxonomy" id="2528025"/>
    <lineage>
        <taxon>Bacteria</taxon>
        <taxon>Pseudomonadati</taxon>
        <taxon>Planctomycetota</taxon>
        <taxon>Planctomycetia</taxon>
        <taxon>Pirellulales</taxon>
        <taxon>Pirellulaceae</taxon>
        <taxon>Stieleria</taxon>
    </lineage>
</organism>
<feature type="domain" description="Heme NO-binding" evidence="1">
    <location>
        <begin position="2"/>
        <end position="161"/>
    </location>
</feature>
<sequence length="185" mass="20390">MKGVVFVELIDMVQEQMGLEVLETVLASVDSPSDGAYTAVGTYADQELYDIVAALSKETSLGANQLLYAFGKHLFARLSDRYPAQVGSVSNCFELLTSLEQVIHPNVKKLYPEATLPSFETTQHPDGSLEMRYKSPRGLPDLAEGLMQGCADWFNEPITIEREVVDANGNEVIFRLRRGEDNGAT</sequence>
<dbReference type="SUPFAM" id="SSF111126">
    <property type="entry name" value="Ligand-binding domain in the NO signalling and Golgi transport"/>
    <property type="match status" value="1"/>
</dbReference>
<dbReference type="Pfam" id="PF07700">
    <property type="entry name" value="HNOB"/>
    <property type="match status" value="1"/>
</dbReference>
<dbReference type="InterPro" id="IPR011644">
    <property type="entry name" value="Heme_NO-bd"/>
</dbReference>
<dbReference type="GO" id="GO:0020037">
    <property type="term" value="F:heme binding"/>
    <property type="evidence" value="ECO:0007669"/>
    <property type="project" value="InterPro"/>
</dbReference>
<dbReference type="Gene3D" id="3.90.1520.10">
    <property type="entry name" value="H-NOX domain"/>
    <property type="match status" value="1"/>
</dbReference>
<proteinExistence type="predicted"/>